<sequence length="778" mass="85492">MNLTVFQKGWVLVIVPLLFQTAFVLVVVRFQREYVAAEQLAIHTKDVIVQTHEIDSHVSAAAAGIRGYVIARDPAFDTSFRDARRDLPGHLDDLDEMIGDNPAQGIRAKAVRTAVDAVLIWQQEVERLVQNGAADEAAARIRSGTGQELIAEFRREIGTFLAEEERLDRERRAVTVQSRNRLNTLFAGGGVAAVACTLVLAYAFRRGIASRFATLEANTRRLAAGEALPPPLVGTDEIAGLDRAFRAMAAELTRTSDTVRDLYDNAPCGYHSVNPDGSIVAMNRTELGWLGYAAGEVIGRLRFAEMVHPNSRNMYLTIFDRLKEQGTASDIEFDLLRKDGTTFPVLVNSIAVRDADGRYVRSRTTLTDISERKRTEAAMRLFADVAQSIPIGLLIYQLDGMVLRVRSGNRDAARLLGVPLDDAIGRPVVEVFPEIPEDQLRRYTAVAASGVADDLGEFRYGDARVAERWWQVLAFPLADRSVGVSFQDVSDRKRADAEIRRLNAELEDRVRARTAELEAVNRDLAQKNTENEMFVYSVSHDLRSPLVNLQGFSKELEKGAQKLAAVLADGTVPSDVRNRGRALLNGNMTQSIGFIQTAVMRLSGIIDALLRLSRAGRIEYRRESVDMGRVVAQVLGAAHGTITERRAAVRVGELPPVWGDRTAIEQVFGNLIGNALTYLDPGRPGVIEVGCLLPPAMEGFRTYFVRDNGLGIAEGHRSKIFQAFQRSHPGIGSGEGLGLAIVSRVAERHRGRVWVESHPGAGSTFFVALPITPEAGGR</sequence>
<evidence type="ECO:0000259" key="12">
    <source>
        <dbReference type="PROSITE" id="PS50113"/>
    </source>
</evidence>
<dbReference type="AlphaFoldDB" id="A0A225DGF8"/>
<feature type="domain" description="PAC" evidence="12">
    <location>
        <begin position="329"/>
        <end position="381"/>
    </location>
</feature>
<dbReference type="Pfam" id="PF05227">
    <property type="entry name" value="CHASE3"/>
    <property type="match status" value="1"/>
</dbReference>
<evidence type="ECO:0000259" key="11">
    <source>
        <dbReference type="PROSITE" id="PS50112"/>
    </source>
</evidence>
<evidence type="ECO:0000256" key="8">
    <source>
        <dbReference type="SAM" id="Coils"/>
    </source>
</evidence>
<dbReference type="PROSITE" id="PS50112">
    <property type="entry name" value="PAS"/>
    <property type="match status" value="1"/>
</dbReference>
<dbReference type="Pfam" id="PF08448">
    <property type="entry name" value="PAS_4"/>
    <property type="match status" value="1"/>
</dbReference>
<dbReference type="GO" id="GO:0000156">
    <property type="term" value="F:phosphorelay response regulator activity"/>
    <property type="evidence" value="ECO:0007669"/>
    <property type="project" value="TreeGrafter"/>
</dbReference>
<dbReference type="Pfam" id="PF13426">
    <property type="entry name" value="PAS_9"/>
    <property type="match status" value="1"/>
</dbReference>
<dbReference type="EMBL" id="NIDE01000017">
    <property type="protein sequence ID" value="OWK35485.1"/>
    <property type="molecule type" value="Genomic_DNA"/>
</dbReference>
<dbReference type="InterPro" id="IPR013656">
    <property type="entry name" value="PAS_4"/>
</dbReference>
<feature type="transmembrane region" description="Helical" evidence="9">
    <location>
        <begin position="182"/>
        <end position="204"/>
    </location>
</feature>
<evidence type="ECO:0000256" key="4">
    <source>
        <dbReference type="ARBA" id="ARBA00022553"/>
    </source>
</evidence>
<feature type="transmembrane region" description="Helical" evidence="9">
    <location>
        <begin position="6"/>
        <end position="28"/>
    </location>
</feature>
<dbReference type="SUPFAM" id="SSF55874">
    <property type="entry name" value="ATPase domain of HSP90 chaperone/DNA topoisomerase II/histidine kinase"/>
    <property type="match status" value="1"/>
</dbReference>
<organism evidence="14 15">
    <name type="scientific">Fimbriiglobus ruber</name>
    <dbReference type="NCBI Taxonomy" id="1908690"/>
    <lineage>
        <taxon>Bacteria</taxon>
        <taxon>Pseudomonadati</taxon>
        <taxon>Planctomycetota</taxon>
        <taxon>Planctomycetia</taxon>
        <taxon>Gemmatales</taxon>
        <taxon>Gemmataceae</taxon>
        <taxon>Fimbriiglobus</taxon>
    </lineage>
</organism>
<dbReference type="SMART" id="SM00387">
    <property type="entry name" value="HATPase_c"/>
    <property type="match status" value="1"/>
</dbReference>
<keyword evidence="15" id="KW-1185">Reference proteome</keyword>
<dbReference type="InterPro" id="IPR036097">
    <property type="entry name" value="HisK_dim/P_sf"/>
</dbReference>
<keyword evidence="8" id="KW-0175">Coiled coil</keyword>
<reference evidence="15" key="1">
    <citation type="submission" date="2017-06" db="EMBL/GenBank/DDBJ databases">
        <title>Genome analysis of Fimbriiglobus ruber SP5, the first member of the order Planctomycetales with confirmed chitinolytic capability.</title>
        <authorList>
            <person name="Ravin N.V."/>
            <person name="Rakitin A.L."/>
            <person name="Ivanova A.A."/>
            <person name="Beletsky A.V."/>
            <person name="Kulichevskaya I.S."/>
            <person name="Mardanov A.V."/>
            <person name="Dedysh S.N."/>
        </authorList>
    </citation>
    <scope>NUCLEOTIDE SEQUENCE [LARGE SCALE GENOMIC DNA]</scope>
    <source>
        <strain evidence="15">SP5</strain>
    </source>
</reference>
<dbReference type="PROSITE" id="PS50885">
    <property type="entry name" value="HAMP"/>
    <property type="match status" value="1"/>
</dbReference>
<comment type="caution">
    <text evidence="14">The sequence shown here is derived from an EMBL/GenBank/DDBJ whole genome shotgun (WGS) entry which is preliminary data.</text>
</comment>
<feature type="coiled-coil region" evidence="8">
    <location>
        <begin position="492"/>
        <end position="523"/>
    </location>
</feature>
<evidence type="ECO:0000259" key="10">
    <source>
        <dbReference type="PROSITE" id="PS50109"/>
    </source>
</evidence>
<dbReference type="PANTHER" id="PTHR42878">
    <property type="entry name" value="TWO-COMPONENT HISTIDINE KINASE"/>
    <property type="match status" value="1"/>
</dbReference>
<dbReference type="Gene3D" id="1.10.287.130">
    <property type="match status" value="1"/>
</dbReference>
<dbReference type="GO" id="GO:0030295">
    <property type="term" value="F:protein kinase activator activity"/>
    <property type="evidence" value="ECO:0007669"/>
    <property type="project" value="TreeGrafter"/>
</dbReference>
<dbReference type="Gene3D" id="6.10.340.10">
    <property type="match status" value="1"/>
</dbReference>
<dbReference type="InterPro" id="IPR035965">
    <property type="entry name" value="PAS-like_dom_sf"/>
</dbReference>
<dbReference type="CDD" id="cd19410">
    <property type="entry name" value="HK9-like_sensor"/>
    <property type="match status" value="1"/>
</dbReference>
<dbReference type="EC" id="2.7.13.3" evidence="3"/>
<dbReference type="CDD" id="cd00130">
    <property type="entry name" value="PAS"/>
    <property type="match status" value="2"/>
</dbReference>
<dbReference type="GO" id="GO:0000155">
    <property type="term" value="F:phosphorelay sensor kinase activity"/>
    <property type="evidence" value="ECO:0007669"/>
    <property type="project" value="InterPro"/>
</dbReference>
<keyword evidence="9" id="KW-1133">Transmembrane helix</keyword>
<evidence type="ECO:0000313" key="15">
    <source>
        <dbReference type="Proteomes" id="UP000214646"/>
    </source>
</evidence>
<evidence type="ECO:0000256" key="7">
    <source>
        <dbReference type="ARBA" id="ARBA00023136"/>
    </source>
</evidence>
<dbReference type="GO" id="GO:0016020">
    <property type="term" value="C:membrane"/>
    <property type="evidence" value="ECO:0007669"/>
    <property type="project" value="UniProtKB-SubCell"/>
</dbReference>
<dbReference type="SUPFAM" id="SSF47384">
    <property type="entry name" value="Homodimeric domain of signal transducing histidine kinase"/>
    <property type="match status" value="1"/>
</dbReference>
<dbReference type="CDD" id="cd00082">
    <property type="entry name" value="HisKA"/>
    <property type="match status" value="1"/>
</dbReference>
<dbReference type="InterPro" id="IPR007891">
    <property type="entry name" value="CHASE3"/>
</dbReference>
<dbReference type="PANTHER" id="PTHR42878:SF15">
    <property type="entry name" value="BACTERIOPHYTOCHROME"/>
    <property type="match status" value="1"/>
</dbReference>
<dbReference type="SUPFAM" id="SSF55785">
    <property type="entry name" value="PYP-like sensor domain (PAS domain)"/>
    <property type="match status" value="2"/>
</dbReference>
<accession>A0A225DGF8</accession>
<feature type="domain" description="HAMP" evidence="13">
    <location>
        <begin position="206"/>
        <end position="257"/>
    </location>
</feature>
<dbReference type="InterPro" id="IPR050351">
    <property type="entry name" value="BphY/WalK/GraS-like"/>
</dbReference>
<dbReference type="Proteomes" id="UP000214646">
    <property type="component" value="Unassembled WGS sequence"/>
</dbReference>
<dbReference type="OrthoDB" id="231918at2"/>
<keyword evidence="7 9" id="KW-0472">Membrane</keyword>
<dbReference type="InterPro" id="IPR036890">
    <property type="entry name" value="HATPase_C_sf"/>
</dbReference>
<protein>
    <recommendedName>
        <fullName evidence="3">histidine kinase</fullName>
        <ecNumber evidence="3">2.7.13.3</ecNumber>
    </recommendedName>
</protein>
<dbReference type="SMART" id="SM00388">
    <property type="entry name" value="HisKA"/>
    <property type="match status" value="1"/>
</dbReference>
<evidence type="ECO:0000256" key="2">
    <source>
        <dbReference type="ARBA" id="ARBA00004370"/>
    </source>
</evidence>
<dbReference type="InterPro" id="IPR000014">
    <property type="entry name" value="PAS"/>
</dbReference>
<dbReference type="InterPro" id="IPR005467">
    <property type="entry name" value="His_kinase_dom"/>
</dbReference>
<dbReference type="PROSITE" id="PS50109">
    <property type="entry name" value="HIS_KIN"/>
    <property type="match status" value="1"/>
</dbReference>
<dbReference type="InterPro" id="IPR003660">
    <property type="entry name" value="HAMP_dom"/>
</dbReference>
<dbReference type="InterPro" id="IPR003594">
    <property type="entry name" value="HATPase_dom"/>
</dbReference>
<proteinExistence type="predicted"/>
<keyword evidence="4" id="KW-0597">Phosphoprotein</keyword>
<comment type="catalytic activity">
    <reaction evidence="1">
        <text>ATP + protein L-histidine = ADP + protein N-phospho-L-histidine.</text>
        <dbReference type="EC" id="2.7.13.3"/>
    </reaction>
</comment>
<gene>
    <name evidence="14" type="ORF">FRUB_08048</name>
</gene>
<dbReference type="SMART" id="SM00086">
    <property type="entry name" value="PAC"/>
    <property type="match status" value="1"/>
</dbReference>
<dbReference type="SMART" id="SM00091">
    <property type="entry name" value="PAS"/>
    <property type="match status" value="2"/>
</dbReference>
<evidence type="ECO:0000256" key="3">
    <source>
        <dbReference type="ARBA" id="ARBA00012438"/>
    </source>
</evidence>
<keyword evidence="6 14" id="KW-0418">Kinase</keyword>
<evidence type="ECO:0000259" key="13">
    <source>
        <dbReference type="PROSITE" id="PS50885"/>
    </source>
</evidence>
<evidence type="ECO:0000256" key="9">
    <source>
        <dbReference type="SAM" id="Phobius"/>
    </source>
</evidence>
<evidence type="ECO:0000313" key="14">
    <source>
        <dbReference type="EMBL" id="OWK35485.1"/>
    </source>
</evidence>
<evidence type="ECO:0000256" key="1">
    <source>
        <dbReference type="ARBA" id="ARBA00000085"/>
    </source>
</evidence>
<feature type="domain" description="PAS" evidence="11">
    <location>
        <begin position="255"/>
        <end position="326"/>
    </location>
</feature>
<dbReference type="PRINTS" id="PR00344">
    <property type="entry name" value="BCTRLSENSOR"/>
</dbReference>
<comment type="subcellular location">
    <subcellularLocation>
        <location evidence="2">Membrane</location>
    </subcellularLocation>
</comment>
<dbReference type="PROSITE" id="PS50113">
    <property type="entry name" value="PAC"/>
    <property type="match status" value="1"/>
</dbReference>
<feature type="domain" description="Histidine kinase" evidence="10">
    <location>
        <begin position="537"/>
        <end position="773"/>
    </location>
</feature>
<dbReference type="Gene3D" id="3.30.450.20">
    <property type="entry name" value="PAS domain"/>
    <property type="match status" value="2"/>
</dbReference>
<keyword evidence="9" id="KW-0812">Transmembrane</keyword>
<keyword evidence="5" id="KW-0808">Transferase</keyword>
<dbReference type="GO" id="GO:0007234">
    <property type="term" value="P:osmosensory signaling via phosphorelay pathway"/>
    <property type="evidence" value="ECO:0007669"/>
    <property type="project" value="TreeGrafter"/>
</dbReference>
<dbReference type="Gene3D" id="3.30.565.10">
    <property type="entry name" value="Histidine kinase-like ATPase, C-terminal domain"/>
    <property type="match status" value="1"/>
</dbReference>
<dbReference type="Pfam" id="PF02518">
    <property type="entry name" value="HATPase_c"/>
    <property type="match status" value="1"/>
</dbReference>
<dbReference type="InterPro" id="IPR000700">
    <property type="entry name" value="PAS-assoc_C"/>
</dbReference>
<dbReference type="InterPro" id="IPR004358">
    <property type="entry name" value="Sig_transdc_His_kin-like_C"/>
</dbReference>
<evidence type="ECO:0000256" key="6">
    <source>
        <dbReference type="ARBA" id="ARBA00022777"/>
    </source>
</evidence>
<dbReference type="InterPro" id="IPR003661">
    <property type="entry name" value="HisK_dim/P_dom"/>
</dbReference>
<dbReference type="NCBIfam" id="TIGR00229">
    <property type="entry name" value="sensory_box"/>
    <property type="match status" value="1"/>
</dbReference>
<dbReference type="Pfam" id="PF00512">
    <property type="entry name" value="HisKA"/>
    <property type="match status" value="1"/>
</dbReference>
<name>A0A225DGF8_9BACT</name>
<evidence type="ECO:0000256" key="5">
    <source>
        <dbReference type="ARBA" id="ARBA00022679"/>
    </source>
</evidence>
<dbReference type="InterPro" id="IPR001610">
    <property type="entry name" value="PAC"/>
</dbReference>
<dbReference type="RefSeq" id="WP_143393751.1">
    <property type="nucleotide sequence ID" value="NZ_NIDE01000017.1"/>
</dbReference>